<protein>
    <submittedName>
        <fullName evidence="3">Acyl dehydratase</fullName>
    </submittedName>
</protein>
<dbReference type="SUPFAM" id="SSF54637">
    <property type="entry name" value="Thioesterase/thiol ester dehydrase-isomerase"/>
    <property type="match status" value="1"/>
</dbReference>
<evidence type="ECO:0000313" key="4">
    <source>
        <dbReference type="Proteomes" id="UP000247591"/>
    </source>
</evidence>
<dbReference type="EMBL" id="QJSP01000005">
    <property type="protein sequence ID" value="PYE18040.1"/>
    <property type="molecule type" value="Genomic_DNA"/>
</dbReference>
<accession>A0A318RJL5</accession>
<evidence type="ECO:0000256" key="1">
    <source>
        <dbReference type="ARBA" id="ARBA00005254"/>
    </source>
</evidence>
<dbReference type="OrthoDB" id="9797938at2"/>
<dbReference type="RefSeq" id="WP_110469409.1">
    <property type="nucleotide sequence ID" value="NZ_QJSP01000005.1"/>
</dbReference>
<dbReference type="AlphaFoldDB" id="A0A318RJL5"/>
<gene>
    <name evidence="3" type="ORF">DFR67_105185</name>
</gene>
<sequence>MLYAEDLVSGHTYELGSYTVTRDEILSFARQWDPQGFHVDETIAADGFFGEVIASGIHTLAVFQRLSVLGAYNRWAVIAGRTLRDVQFRSPVRSGQELTGSLKVTKVDLDKPGRALVVTEGVLATGDTTVLTVDLDMYVRTRPTA</sequence>
<dbReference type="Pfam" id="PF01575">
    <property type="entry name" value="MaoC_dehydratas"/>
    <property type="match status" value="1"/>
</dbReference>
<organism evidence="3 4">
    <name type="scientific">Williamsia limnetica</name>
    <dbReference type="NCBI Taxonomy" id="882452"/>
    <lineage>
        <taxon>Bacteria</taxon>
        <taxon>Bacillati</taxon>
        <taxon>Actinomycetota</taxon>
        <taxon>Actinomycetes</taxon>
        <taxon>Mycobacteriales</taxon>
        <taxon>Nocardiaceae</taxon>
        <taxon>Williamsia</taxon>
    </lineage>
</organism>
<dbReference type="InterPro" id="IPR002539">
    <property type="entry name" value="MaoC-like_dom"/>
</dbReference>
<dbReference type="Gene3D" id="3.10.129.10">
    <property type="entry name" value="Hotdog Thioesterase"/>
    <property type="match status" value="1"/>
</dbReference>
<dbReference type="Proteomes" id="UP000247591">
    <property type="component" value="Unassembled WGS sequence"/>
</dbReference>
<name>A0A318RJL5_WILLI</name>
<feature type="domain" description="MaoC-like" evidence="2">
    <location>
        <begin position="16"/>
        <end position="109"/>
    </location>
</feature>
<evidence type="ECO:0000259" key="2">
    <source>
        <dbReference type="Pfam" id="PF01575"/>
    </source>
</evidence>
<evidence type="ECO:0000313" key="3">
    <source>
        <dbReference type="EMBL" id="PYE18040.1"/>
    </source>
</evidence>
<keyword evidence="4" id="KW-1185">Reference proteome</keyword>
<dbReference type="InterPro" id="IPR029069">
    <property type="entry name" value="HotDog_dom_sf"/>
</dbReference>
<reference evidence="3 4" key="1">
    <citation type="submission" date="2018-06" db="EMBL/GenBank/DDBJ databases">
        <title>Genomic Encyclopedia of Type Strains, Phase IV (KMG-IV): sequencing the most valuable type-strain genomes for metagenomic binning, comparative biology and taxonomic classification.</title>
        <authorList>
            <person name="Goeker M."/>
        </authorList>
    </citation>
    <scope>NUCLEOTIDE SEQUENCE [LARGE SCALE GENOMIC DNA]</scope>
    <source>
        <strain evidence="3 4">DSM 45521</strain>
    </source>
</reference>
<proteinExistence type="inferred from homology"/>
<comment type="caution">
    <text evidence="3">The sequence shown here is derived from an EMBL/GenBank/DDBJ whole genome shotgun (WGS) entry which is preliminary data.</text>
</comment>
<comment type="similarity">
    <text evidence="1">Belongs to the enoyl-CoA hydratase/isomerase family.</text>
</comment>